<evidence type="ECO:0000256" key="5">
    <source>
        <dbReference type="ARBA" id="ARBA00023242"/>
    </source>
</evidence>
<dbReference type="Pfam" id="PF07967">
    <property type="entry name" value="zf-C3HC"/>
    <property type="match status" value="1"/>
</dbReference>
<evidence type="ECO:0000256" key="4">
    <source>
        <dbReference type="ARBA" id="ARBA00022833"/>
    </source>
</evidence>
<reference evidence="9" key="1">
    <citation type="submission" date="2020-11" db="EMBL/GenBank/DDBJ databases">
        <authorList>
            <consortium name="DOE Joint Genome Institute"/>
            <person name="Ahrendt S."/>
            <person name="Riley R."/>
            <person name="Andreopoulos W."/>
            <person name="LaButti K."/>
            <person name="Pangilinan J."/>
            <person name="Ruiz-duenas F.J."/>
            <person name="Barrasa J.M."/>
            <person name="Sanchez-Garcia M."/>
            <person name="Camarero S."/>
            <person name="Miyauchi S."/>
            <person name="Serrano A."/>
            <person name="Linde D."/>
            <person name="Babiker R."/>
            <person name="Drula E."/>
            <person name="Ayuso-Fernandez I."/>
            <person name="Pacheco R."/>
            <person name="Padilla G."/>
            <person name="Ferreira P."/>
            <person name="Barriuso J."/>
            <person name="Kellner H."/>
            <person name="Castanera R."/>
            <person name="Alfaro M."/>
            <person name="Ramirez L."/>
            <person name="Pisabarro A.G."/>
            <person name="Kuo A."/>
            <person name="Tritt A."/>
            <person name="Lipzen A."/>
            <person name="He G."/>
            <person name="Yan M."/>
            <person name="Ng V."/>
            <person name="Cullen D."/>
            <person name="Martin F."/>
            <person name="Rosso M.-N."/>
            <person name="Henrissat B."/>
            <person name="Hibbett D."/>
            <person name="Martinez A.T."/>
            <person name="Grigoriev I.V."/>
        </authorList>
    </citation>
    <scope>NUCLEOTIDE SEQUENCE</scope>
    <source>
        <strain evidence="9">AH 44721</strain>
    </source>
</reference>
<evidence type="ECO:0000256" key="3">
    <source>
        <dbReference type="ARBA" id="ARBA00022771"/>
    </source>
</evidence>
<evidence type="ECO:0000259" key="7">
    <source>
        <dbReference type="Pfam" id="PF07967"/>
    </source>
</evidence>
<feature type="region of interest" description="Disordered" evidence="6">
    <location>
        <begin position="1312"/>
        <end position="1351"/>
    </location>
</feature>
<keyword evidence="3" id="KW-0863">Zinc-finger</keyword>
<evidence type="ECO:0000256" key="2">
    <source>
        <dbReference type="ARBA" id="ARBA00022723"/>
    </source>
</evidence>
<feature type="region of interest" description="Disordered" evidence="6">
    <location>
        <begin position="1275"/>
        <end position="1294"/>
    </location>
</feature>
<dbReference type="GO" id="GO:0008270">
    <property type="term" value="F:zinc ion binding"/>
    <property type="evidence" value="ECO:0007669"/>
    <property type="project" value="UniProtKB-KW"/>
</dbReference>
<evidence type="ECO:0000313" key="10">
    <source>
        <dbReference type="Proteomes" id="UP000724874"/>
    </source>
</evidence>
<accession>A0A9P5TLT2</accession>
<protein>
    <submittedName>
        <fullName evidence="9">Uncharacterized protein</fullName>
    </submittedName>
</protein>
<dbReference type="OrthoDB" id="2592092at2759"/>
<keyword evidence="2" id="KW-0479">Metal-binding</keyword>
<name>A0A9P5TLT2_GYMJU</name>
<proteinExistence type="predicted"/>
<feature type="domain" description="C3HC-type" evidence="7">
    <location>
        <begin position="1124"/>
        <end position="1234"/>
    </location>
</feature>
<dbReference type="InterPro" id="IPR013909">
    <property type="entry name" value="NuBaID_C"/>
</dbReference>
<evidence type="ECO:0000259" key="8">
    <source>
        <dbReference type="Pfam" id="PF08600"/>
    </source>
</evidence>
<dbReference type="PANTHER" id="PTHR15835:SF6">
    <property type="entry name" value="ZINC FINGER C3HC-TYPE PROTEIN 1"/>
    <property type="match status" value="1"/>
</dbReference>
<organism evidence="9 10">
    <name type="scientific">Gymnopilus junonius</name>
    <name type="common">Spectacular rustgill mushroom</name>
    <name type="synonym">Gymnopilus spectabilis subsp. junonius</name>
    <dbReference type="NCBI Taxonomy" id="109634"/>
    <lineage>
        <taxon>Eukaryota</taxon>
        <taxon>Fungi</taxon>
        <taxon>Dikarya</taxon>
        <taxon>Basidiomycota</taxon>
        <taxon>Agaricomycotina</taxon>
        <taxon>Agaricomycetes</taxon>
        <taxon>Agaricomycetidae</taxon>
        <taxon>Agaricales</taxon>
        <taxon>Agaricineae</taxon>
        <taxon>Hymenogastraceae</taxon>
        <taxon>Gymnopilus</taxon>
    </lineage>
</organism>
<feature type="compositionally biased region" description="Low complexity" evidence="6">
    <location>
        <begin position="1283"/>
        <end position="1294"/>
    </location>
</feature>
<feature type="domain" description="NuBaID C-terminal" evidence="8">
    <location>
        <begin position="1366"/>
        <end position="1439"/>
    </location>
</feature>
<gene>
    <name evidence="9" type="ORF">CPB84DRAFT_1962574</name>
</gene>
<dbReference type="EMBL" id="JADNYJ010000050">
    <property type="protein sequence ID" value="KAF8899913.1"/>
    <property type="molecule type" value="Genomic_DNA"/>
</dbReference>
<keyword evidence="5" id="KW-0539">Nucleus</keyword>
<keyword evidence="10" id="KW-1185">Reference proteome</keyword>
<dbReference type="Pfam" id="PF08600">
    <property type="entry name" value="NuBaID_C"/>
    <property type="match status" value="1"/>
</dbReference>
<evidence type="ECO:0000256" key="1">
    <source>
        <dbReference type="ARBA" id="ARBA00004123"/>
    </source>
</evidence>
<evidence type="ECO:0000256" key="6">
    <source>
        <dbReference type="SAM" id="MobiDB-lite"/>
    </source>
</evidence>
<dbReference type="Proteomes" id="UP000724874">
    <property type="component" value="Unassembled WGS sequence"/>
</dbReference>
<evidence type="ECO:0000313" key="9">
    <source>
        <dbReference type="EMBL" id="KAF8899913.1"/>
    </source>
</evidence>
<sequence length="1547" mass="173631">MLRWCLSTLHTLDGRGSASALNLWRYSPTPQVAILNGFLPRFATSRIRKFIDPRGWNRPVTWHITARLYVSACRAEVQYTREVVHHHHASVDLQVKNGVMQPAMQRSSKLQHILQSKASTLHNSPSIAAHLHSVNNHDKSNPIANLQQLLSRHNPREGRDISDIVSFYESAAAESTLSTLDAEQFTNLLSLIGSLSLSLHKDTLTVTSHTSSEKADLWAFVLKIGEDKEKLGYELNPLDRYWVMTAWLARARVPGVKARAVVRHARSQYNSLKTLTDDPNIHIPYLKFLASSANHKHAREAILSLCEILQRVLDPHATFVELLWEIILSRAEILSTELKERVIEVVFGRIYSRHNVETPSTSIQEMHDGTLQMAHLSRAFSAALFPCYVPGFGDGLVDHWAIAQARQAFAPTLPLDIRWSNLTLLALSVSPKHHPLQCKTSTTASPDSGNSLWRTTLVLKSLERKVTEATSDAGRLRQTVQGISKRLWDMFVTVQHAEQPINITLAYVATFFRIAALSYDDQLKEECFRLSQQLQLWQCLKTDSPTTRAQVVDNIAAFATAFVSCEGRDWATLYTTILSQIPDLDWQTNVTESLLQYYTRENVSIAYDLYVHGIGIGINISSQILNDLFLGFVKYERWDIVTLFLEHPITSRDQIEILFGESIRAFQVHRYEYAHKPFVKLLAETASKLYATQRPPSSLKYPLRYFFSMMIWTQNTSELVNLIQAIYRTAPAFFTKNVIRRLLLQLLHRQDLSTALDLFYVFEMGGRKSTSLSLTFIRHILFLRFMKLGAHHLAKRLSPSNTSVLAPFKRGTQRNAFRSHRLRSISIYLHPNLLARDNYTPTPRVTIPLLVQHKHFFAARKLYAKFHSQLDPKARTAIGNIIIHGLVHGQQFRQGRLVRHMLRTKDLLAKDYGFVPDRATVNIILKAILRWTSAFDAKKVRNLFDALVHEGYPVAERFRRNHGVPFSSPRSLSGLDISSLPVHISFSKHIRPMYRMFIKTFFLHGDVSAAKTVVGILKEEERKLDDAFQILDRAVTPSRPSEGPPTKKINTIRSFYSTLAKYGIKSPNQSASSSNIPSTAKSTPHLTAILNRAASKTKSAFSFKFSSQSNAPPLPATAEYRPSSLSSFLSRLGTYKLTTYANKPPSVDAVAASKCGWINDGKDRLVCGICNASWVVAGREGLSREAANALTEKQRVGLVGNHKNGCPWRTHQCEDSIYRIPLHSPVTMVRDLKASAVSMDPLIKNIDIKHPLTTSQLNALCSTVAFYKEPASEVTKVDDEHLSTQSTSPESEPSETATLAALFGWALVSSAPPEPRRRISTHTNSVASSIPPSPPSSRASSVSLSQTPPKPRLAFRLPSTLILKPENALLQCQFCQRRIGLWTFSLRTSNEESTTDTPVYLDTVSDVPTTPASRPKKTLPRRSLDLLKEHRSYCPYVVRSTAVPSLPVPPTSPRSNGHAPSLSVSQFNGMNGASNALEGWRAILTVILRYGMAQKQRIEYNFLVPKDSAERGDQDSEMDVDNVKAMITGVKTRGGKDLLKYVKGLLG</sequence>
<comment type="subcellular location">
    <subcellularLocation>
        <location evidence="1">Nucleus</location>
    </subcellularLocation>
</comment>
<comment type="caution">
    <text evidence="9">The sequence shown here is derived from an EMBL/GenBank/DDBJ whole genome shotgun (WGS) entry which is preliminary data.</text>
</comment>
<keyword evidence="4" id="KW-0862">Zinc</keyword>
<feature type="compositionally biased region" description="Low complexity" evidence="6">
    <location>
        <begin position="1325"/>
        <end position="1345"/>
    </location>
</feature>
<dbReference type="GO" id="GO:0005634">
    <property type="term" value="C:nucleus"/>
    <property type="evidence" value="ECO:0007669"/>
    <property type="project" value="UniProtKB-SubCell"/>
</dbReference>
<dbReference type="PANTHER" id="PTHR15835">
    <property type="entry name" value="NUCLEAR-INTERACTING PARTNER OF ALK"/>
    <property type="match status" value="1"/>
</dbReference>
<dbReference type="InterPro" id="IPR012935">
    <property type="entry name" value="NuBaID_N"/>
</dbReference>